<dbReference type="PANTHER" id="PTHR15853">
    <property type="entry name" value="THIOREDOXIN-RELATED"/>
    <property type="match status" value="1"/>
</dbReference>
<feature type="compositionally biased region" description="Basic and acidic residues" evidence="1">
    <location>
        <begin position="284"/>
        <end position="300"/>
    </location>
</feature>
<protein>
    <recommendedName>
        <fullName evidence="5">Thioredoxin domain-containing protein</fullName>
    </recommendedName>
</protein>
<keyword evidence="2" id="KW-0812">Transmembrane</keyword>
<dbReference type="PANTHER" id="PTHR15853:SF0">
    <property type="entry name" value="THIOREDOXIN-RELATED TRANSMEMBRANE PROTEIN 2"/>
    <property type="match status" value="1"/>
</dbReference>
<sequence length="300" mass="34898">MGLITEVIAFFYHLPQIYKWLFKPYYILSTLMSTAFLILRKCPGLCENLNTEREDRNPCDFDLREVDIIMFIGAIVMMKNRRDITIEQHAGNLFMFSKVANIILFFRLDIRLGFLYFLLCIAFVMTCKPPLYMGPEYIKYFSEKTIDEFNHDTRVTWIVEFYANWAECQSFADLCLTYLLPPSLSPLVCMDAGRYGEVAQRYKVSTSSLAKQLPSLVLFQSGREVMRHPMVDNKFRAVSWTFSEENMIRVFNLNKLFKASKKIKKGRGVKGEDQNPSLPDEGSEERQPEPDTPAESKKDQ</sequence>
<accession>A0A8C8LVM1</accession>
<reference evidence="3" key="2">
    <citation type="submission" date="2025-09" db="UniProtKB">
        <authorList>
            <consortium name="Ensembl"/>
        </authorList>
    </citation>
    <scope>IDENTIFICATION</scope>
</reference>
<reference evidence="3" key="1">
    <citation type="submission" date="2025-08" db="UniProtKB">
        <authorList>
            <consortium name="Ensembl"/>
        </authorList>
    </citation>
    <scope>IDENTIFICATION</scope>
</reference>
<dbReference type="Ensembl" id="ENSOTST00005048910.2">
    <property type="protein sequence ID" value="ENSOTSP00005044986.2"/>
    <property type="gene ID" value="ENSOTSG00005021833.2"/>
</dbReference>
<dbReference type="GO" id="GO:0007420">
    <property type="term" value="P:brain development"/>
    <property type="evidence" value="ECO:0007669"/>
    <property type="project" value="TreeGrafter"/>
</dbReference>
<feature type="transmembrane region" description="Helical" evidence="2">
    <location>
        <begin position="114"/>
        <end position="134"/>
    </location>
</feature>
<dbReference type="AlphaFoldDB" id="A0A8C8LVM1"/>
<dbReference type="SUPFAM" id="SSF52833">
    <property type="entry name" value="Thioredoxin-like"/>
    <property type="match status" value="1"/>
</dbReference>
<dbReference type="GO" id="GO:0015036">
    <property type="term" value="F:disulfide oxidoreductase activity"/>
    <property type="evidence" value="ECO:0007669"/>
    <property type="project" value="TreeGrafter"/>
</dbReference>
<dbReference type="Proteomes" id="UP000694402">
    <property type="component" value="Unassembled WGS sequence"/>
</dbReference>
<name>A0A8C8LVM1_ONCTS</name>
<feature type="region of interest" description="Disordered" evidence="1">
    <location>
        <begin position="262"/>
        <end position="300"/>
    </location>
</feature>
<feature type="transmembrane region" description="Helical" evidence="2">
    <location>
        <begin position="20"/>
        <end position="39"/>
    </location>
</feature>
<evidence type="ECO:0000256" key="1">
    <source>
        <dbReference type="SAM" id="MobiDB-lite"/>
    </source>
</evidence>
<keyword evidence="2" id="KW-1133">Transmembrane helix</keyword>
<proteinExistence type="predicted"/>
<dbReference type="InterPro" id="IPR036249">
    <property type="entry name" value="Thioredoxin-like_sf"/>
</dbReference>
<keyword evidence="4" id="KW-1185">Reference proteome</keyword>
<dbReference type="Gene3D" id="3.40.30.10">
    <property type="entry name" value="Glutaredoxin"/>
    <property type="match status" value="1"/>
</dbReference>
<dbReference type="InterPro" id="IPR039101">
    <property type="entry name" value="TMX2"/>
</dbReference>
<gene>
    <name evidence="3" type="primary">tmx2a</name>
</gene>
<evidence type="ECO:0000256" key="2">
    <source>
        <dbReference type="SAM" id="Phobius"/>
    </source>
</evidence>
<evidence type="ECO:0000313" key="4">
    <source>
        <dbReference type="Proteomes" id="UP000694402"/>
    </source>
</evidence>
<keyword evidence="2" id="KW-0472">Membrane</keyword>
<organism evidence="3 4">
    <name type="scientific">Oncorhynchus tshawytscha</name>
    <name type="common">Chinook salmon</name>
    <name type="synonym">Salmo tshawytscha</name>
    <dbReference type="NCBI Taxonomy" id="74940"/>
    <lineage>
        <taxon>Eukaryota</taxon>
        <taxon>Metazoa</taxon>
        <taxon>Chordata</taxon>
        <taxon>Craniata</taxon>
        <taxon>Vertebrata</taxon>
        <taxon>Euteleostomi</taxon>
        <taxon>Actinopterygii</taxon>
        <taxon>Neopterygii</taxon>
        <taxon>Teleostei</taxon>
        <taxon>Protacanthopterygii</taxon>
        <taxon>Salmoniformes</taxon>
        <taxon>Salmonidae</taxon>
        <taxon>Salmoninae</taxon>
        <taxon>Oncorhynchus</taxon>
    </lineage>
</organism>
<dbReference type="GeneTree" id="ENSGT00390000003751"/>
<evidence type="ECO:0008006" key="5">
    <source>
        <dbReference type="Google" id="ProtNLM"/>
    </source>
</evidence>
<evidence type="ECO:0000313" key="3">
    <source>
        <dbReference type="Ensembl" id="ENSOTSP00005044986.2"/>
    </source>
</evidence>